<dbReference type="Proteomes" id="UP000193719">
    <property type="component" value="Unassembled WGS sequence"/>
</dbReference>
<dbReference type="Pfam" id="PF00388">
    <property type="entry name" value="PI-PLC-X"/>
    <property type="match status" value="1"/>
</dbReference>
<proteinExistence type="predicted"/>
<dbReference type="EMBL" id="MCFH01000014">
    <property type="protein sequence ID" value="ORX52900.1"/>
    <property type="molecule type" value="Genomic_DNA"/>
</dbReference>
<dbReference type="PANTHER" id="PTHR13593:SF113">
    <property type="entry name" value="SI:DKEY-266F7.9"/>
    <property type="match status" value="1"/>
</dbReference>
<dbReference type="GO" id="GO:0006629">
    <property type="term" value="P:lipid metabolic process"/>
    <property type="evidence" value="ECO:0007669"/>
    <property type="project" value="InterPro"/>
</dbReference>
<dbReference type="SMART" id="SM00148">
    <property type="entry name" value="PLCXc"/>
    <property type="match status" value="1"/>
</dbReference>
<evidence type="ECO:0000313" key="3">
    <source>
        <dbReference type="Proteomes" id="UP000193719"/>
    </source>
</evidence>
<reference evidence="2 3" key="2">
    <citation type="submission" date="2016-08" db="EMBL/GenBank/DDBJ databases">
        <title>Pervasive Adenine N6-methylation of Active Genes in Fungi.</title>
        <authorList>
            <consortium name="DOE Joint Genome Institute"/>
            <person name="Mondo S.J."/>
            <person name="Dannebaum R.O."/>
            <person name="Kuo R.C."/>
            <person name="Labutti K."/>
            <person name="Haridas S."/>
            <person name="Kuo A."/>
            <person name="Salamov A."/>
            <person name="Ahrendt S.R."/>
            <person name="Lipzen A."/>
            <person name="Sullivan W."/>
            <person name="Andreopoulos W.B."/>
            <person name="Clum A."/>
            <person name="Lindquist E."/>
            <person name="Daum C."/>
            <person name="Ramamoorthy G.K."/>
            <person name="Gryganskyi A."/>
            <person name="Culley D."/>
            <person name="Magnuson J.K."/>
            <person name="James T.Y."/>
            <person name="O'Malley M.A."/>
            <person name="Stajich J.E."/>
            <person name="Spatafora J.W."/>
            <person name="Visel A."/>
            <person name="Grigoriev I.V."/>
        </authorList>
    </citation>
    <scope>NUCLEOTIDE SEQUENCE [LARGE SCALE GENOMIC DNA]</scope>
    <source>
        <strain evidence="3">finn</strain>
    </source>
</reference>
<feature type="domain" description="Phosphatidylinositol-specific phospholipase C X" evidence="1">
    <location>
        <begin position="7"/>
        <end position="160"/>
    </location>
</feature>
<organism evidence="2 3">
    <name type="scientific">Piromyces finnis</name>
    <dbReference type="NCBI Taxonomy" id="1754191"/>
    <lineage>
        <taxon>Eukaryota</taxon>
        <taxon>Fungi</taxon>
        <taxon>Fungi incertae sedis</taxon>
        <taxon>Chytridiomycota</taxon>
        <taxon>Chytridiomycota incertae sedis</taxon>
        <taxon>Neocallimastigomycetes</taxon>
        <taxon>Neocallimastigales</taxon>
        <taxon>Neocallimastigaceae</taxon>
        <taxon>Piromyces</taxon>
    </lineage>
</organism>
<accession>A0A1Y1VCU6</accession>
<gene>
    <name evidence="2" type="ORF">BCR36DRAFT_267299</name>
</gene>
<evidence type="ECO:0000259" key="1">
    <source>
        <dbReference type="SMART" id="SM00148"/>
    </source>
</evidence>
<sequence length="160" mass="18614">ANWMTYINDNIPINKINILGTHDTGTYDIGILGGLLQTQSLDITEQLEHGIRYFDIRLALKNEKDTKLYLSHAMIPCKELPYLYFSDVLEESVKFLQHHCNETIIMHLNNEDIPKVNEVEMDISDIIYDHIKKFPSRYFYTGTTIPKLGDVRSRIVIITR</sequence>
<dbReference type="SUPFAM" id="SSF51695">
    <property type="entry name" value="PLC-like phosphodiesterases"/>
    <property type="match status" value="1"/>
</dbReference>
<keyword evidence="3" id="KW-1185">Reference proteome</keyword>
<comment type="caution">
    <text evidence="2">The sequence shown here is derived from an EMBL/GenBank/DDBJ whole genome shotgun (WGS) entry which is preliminary data.</text>
</comment>
<dbReference type="AlphaFoldDB" id="A0A1Y1VCU6"/>
<dbReference type="OrthoDB" id="2158103at2759"/>
<dbReference type="GO" id="GO:0008081">
    <property type="term" value="F:phosphoric diester hydrolase activity"/>
    <property type="evidence" value="ECO:0007669"/>
    <property type="project" value="InterPro"/>
</dbReference>
<dbReference type="Gene3D" id="3.20.20.190">
    <property type="entry name" value="Phosphatidylinositol (PI) phosphodiesterase"/>
    <property type="match status" value="1"/>
</dbReference>
<feature type="non-terminal residue" evidence="2">
    <location>
        <position position="1"/>
    </location>
</feature>
<feature type="non-terminal residue" evidence="2">
    <location>
        <position position="160"/>
    </location>
</feature>
<evidence type="ECO:0000313" key="2">
    <source>
        <dbReference type="EMBL" id="ORX52900.1"/>
    </source>
</evidence>
<dbReference type="InterPro" id="IPR017946">
    <property type="entry name" value="PLC-like_Pdiesterase_TIM-brl"/>
</dbReference>
<dbReference type="InterPro" id="IPR051057">
    <property type="entry name" value="PI-PLC_domain"/>
</dbReference>
<reference evidence="2 3" key="1">
    <citation type="submission" date="2016-08" db="EMBL/GenBank/DDBJ databases">
        <title>Genomes of anaerobic fungi encode conserved fungal cellulosomes for biomass hydrolysis.</title>
        <authorList>
            <consortium name="DOE Joint Genome Institute"/>
            <person name="Haitjema C.H."/>
            <person name="Gilmore S.P."/>
            <person name="Henske J.K."/>
            <person name="Solomon K.V."/>
            <person name="De Groot R."/>
            <person name="Kuo A."/>
            <person name="Mondo S.J."/>
            <person name="Salamov A.A."/>
            <person name="Labutti K."/>
            <person name="Zhao Z."/>
            <person name="Chiniquy J."/>
            <person name="Barry K."/>
            <person name="Brewer H.M."/>
            <person name="Purvine S.O."/>
            <person name="Wright A.T."/>
            <person name="Boxma B."/>
            <person name="Van Alen T."/>
            <person name="Hackstein J.H."/>
            <person name="Baker S.E."/>
            <person name="Grigoriev I.V."/>
            <person name="O'Malley M.A."/>
        </authorList>
    </citation>
    <scope>NUCLEOTIDE SEQUENCE [LARGE SCALE GENOMIC DNA]</scope>
    <source>
        <strain evidence="3">finn</strain>
    </source>
</reference>
<name>A0A1Y1VCU6_9FUNG</name>
<dbReference type="PANTHER" id="PTHR13593">
    <property type="match status" value="1"/>
</dbReference>
<dbReference type="InterPro" id="IPR000909">
    <property type="entry name" value="PLipase_C_PInositol-sp_X_dom"/>
</dbReference>
<dbReference type="PROSITE" id="PS50007">
    <property type="entry name" value="PIPLC_X_DOMAIN"/>
    <property type="match status" value="1"/>
</dbReference>
<protein>
    <submittedName>
        <fullName evidence="2">PLC-like phosphodiesterase</fullName>
    </submittedName>
</protein>